<keyword evidence="1" id="KW-1133">Transmembrane helix</keyword>
<proteinExistence type="predicted"/>
<protein>
    <submittedName>
        <fullName evidence="2">Uncharacterized protein</fullName>
    </submittedName>
</protein>
<sequence>MKKIIVGGILLFCGVILYLGIHIPASHHALKLSGWTTPPGRIGTALNEMGLASAANYSVILIIVGIILLLWGCFVDEIISRYKKYKK</sequence>
<dbReference type="KEGG" id="plig:NAG76_17360"/>
<feature type="transmembrane region" description="Helical" evidence="1">
    <location>
        <begin position="57"/>
        <end position="79"/>
    </location>
</feature>
<name>A0A9J6ZCC5_9BACL</name>
<feature type="transmembrane region" description="Helical" evidence="1">
    <location>
        <begin position="5"/>
        <end position="25"/>
    </location>
</feature>
<keyword evidence="1" id="KW-0472">Membrane</keyword>
<dbReference type="Proteomes" id="UP001056756">
    <property type="component" value="Chromosome"/>
</dbReference>
<evidence type="ECO:0000313" key="2">
    <source>
        <dbReference type="EMBL" id="URN93584.1"/>
    </source>
</evidence>
<dbReference type="EMBL" id="CP097899">
    <property type="protein sequence ID" value="URN93584.1"/>
    <property type="molecule type" value="Genomic_DNA"/>
</dbReference>
<accession>A0A9J6ZCC5</accession>
<evidence type="ECO:0000313" key="3">
    <source>
        <dbReference type="Proteomes" id="UP001056756"/>
    </source>
</evidence>
<evidence type="ECO:0000256" key="1">
    <source>
        <dbReference type="SAM" id="Phobius"/>
    </source>
</evidence>
<organism evidence="2 3">
    <name type="scientific">Candidatus Pristimantibacillus lignocellulolyticus</name>
    <dbReference type="NCBI Taxonomy" id="2994561"/>
    <lineage>
        <taxon>Bacteria</taxon>
        <taxon>Bacillati</taxon>
        <taxon>Bacillota</taxon>
        <taxon>Bacilli</taxon>
        <taxon>Bacillales</taxon>
        <taxon>Paenibacillaceae</taxon>
        <taxon>Candidatus Pristimantibacillus</taxon>
    </lineage>
</organism>
<keyword evidence="1" id="KW-0812">Transmembrane</keyword>
<reference evidence="2" key="1">
    <citation type="submission" date="2022-05" db="EMBL/GenBank/DDBJ databases">
        <title>Novel bacterial taxa in a minimal lignocellulolytic consortium and its capacity to transform plastics disclosed by genome-resolved metagenomics.</title>
        <authorList>
            <person name="Rodriguez C.A.D."/>
            <person name="Diaz-Garcia L."/>
            <person name="Herrera K."/>
            <person name="Tarazona N.A."/>
            <person name="Sproer C."/>
            <person name="Overmann J."/>
            <person name="Jimenez D.J."/>
        </authorList>
    </citation>
    <scope>NUCLEOTIDE SEQUENCE</scope>
    <source>
        <strain evidence="2">MAG5</strain>
    </source>
</reference>
<dbReference type="AlphaFoldDB" id="A0A9J6ZCC5"/>
<gene>
    <name evidence="2" type="ORF">NAG76_17360</name>
</gene>